<name>A0ACA9QRV4_9GLOM</name>
<gene>
    <name evidence="1" type="ORF">RPERSI_LOCUS14714</name>
</gene>
<dbReference type="EMBL" id="CAJVQC010034395">
    <property type="protein sequence ID" value="CAG8756276.1"/>
    <property type="molecule type" value="Genomic_DNA"/>
</dbReference>
<organism evidence="1 2">
    <name type="scientific">Racocetra persica</name>
    <dbReference type="NCBI Taxonomy" id="160502"/>
    <lineage>
        <taxon>Eukaryota</taxon>
        <taxon>Fungi</taxon>
        <taxon>Fungi incertae sedis</taxon>
        <taxon>Mucoromycota</taxon>
        <taxon>Glomeromycotina</taxon>
        <taxon>Glomeromycetes</taxon>
        <taxon>Diversisporales</taxon>
        <taxon>Gigasporaceae</taxon>
        <taxon>Racocetra</taxon>
    </lineage>
</organism>
<sequence length="40" mass="4717">MQDITYNEKEKAQKEETIIEIEPLTTQLAIQELCPKRKNV</sequence>
<dbReference type="Proteomes" id="UP000789920">
    <property type="component" value="Unassembled WGS sequence"/>
</dbReference>
<proteinExistence type="predicted"/>
<reference evidence="1" key="1">
    <citation type="submission" date="2021-06" db="EMBL/GenBank/DDBJ databases">
        <authorList>
            <person name="Kallberg Y."/>
            <person name="Tangrot J."/>
            <person name="Rosling A."/>
        </authorList>
    </citation>
    <scope>NUCLEOTIDE SEQUENCE</scope>
    <source>
        <strain evidence="1">MA461A</strain>
    </source>
</reference>
<keyword evidence="2" id="KW-1185">Reference proteome</keyword>
<accession>A0ACA9QRV4</accession>
<evidence type="ECO:0000313" key="2">
    <source>
        <dbReference type="Proteomes" id="UP000789920"/>
    </source>
</evidence>
<evidence type="ECO:0000313" key="1">
    <source>
        <dbReference type="EMBL" id="CAG8756276.1"/>
    </source>
</evidence>
<protein>
    <submittedName>
        <fullName evidence="1">23759_t:CDS:1</fullName>
    </submittedName>
</protein>
<feature type="non-terminal residue" evidence="1">
    <location>
        <position position="40"/>
    </location>
</feature>
<comment type="caution">
    <text evidence="1">The sequence shown here is derived from an EMBL/GenBank/DDBJ whole genome shotgun (WGS) entry which is preliminary data.</text>
</comment>